<proteinExistence type="predicted"/>
<organism evidence="2 3">
    <name type="scientific">Galerina marginata (strain CBS 339.88)</name>
    <dbReference type="NCBI Taxonomy" id="685588"/>
    <lineage>
        <taxon>Eukaryota</taxon>
        <taxon>Fungi</taxon>
        <taxon>Dikarya</taxon>
        <taxon>Basidiomycota</taxon>
        <taxon>Agaricomycotina</taxon>
        <taxon>Agaricomycetes</taxon>
        <taxon>Agaricomycetidae</taxon>
        <taxon>Agaricales</taxon>
        <taxon>Agaricineae</taxon>
        <taxon>Strophariaceae</taxon>
        <taxon>Galerina</taxon>
    </lineage>
</organism>
<accession>A0A067T628</accession>
<name>A0A067T628_GALM3</name>
<keyword evidence="3" id="KW-1185">Reference proteome</keyword>
<evidence type="ECO:0008006" key="4">
    <source>
        <dbReference type="Google" id="ProtNLM"/>
    </source>
</evidence>
<evidence type="ECO:0000313" key="3">
    <source>
        <dbReference type="Proteomes" id="UP000027222"/>
    </source>
</evidence>
<feature type="region of interest" description="Disordered" evidence="1">
    <location>
        <begin position="1"/>
        <end position="23"/>
    </location>
</feature>
<dbReference type="EMBL" id="KL142374">
    <property type="protein sequence ID" value="KDR78581.1"/>
    <property type="molecule type" value="Genomic_DNA"/>
</dbReference>
<gene>
    <name evidence="2" type="ORF">GALMADRAFT_244020</name>
</gene>
<protein>
    <recommendedName>
        <fullName evidence="4">F-box domain-containing protein</fullName>
    </recommendedName>
</protein>
<dbReference type="Proteomes" id="UP000027222">
    <property type="component" value="Unassembled WGS sequence"/>
</dbReference>
<reference evidence="3" key="1">
    <citation type="journal article" date="2014" name="Proc. Natl. Acad. Sci. U.S.A.">
        <title>Extensive sampling of basidiomycete genomes demonstrates inadequacy of the white-rot/brown-rot paradigm for wood decay fungi.</title>
        <authorList>
            <person name="Riley R."/>
            <person name="Salamov A.A."/>
            <person name="Brown D.W."/>
            <person name="Nagy L.G."/>
            <person name="Floudas D."/>
            <person name="Held B.W."/>
            <person name="Levasseur A."/>
            <person name="Lombard V."/>
            <person name="Morin E."/>
            <person name="Otillar R."/>
            <person name="Lindquist E.A."/>
            <person name="Sun H."/>
            <person name="LaButti K.M."/>
            <person name="Schmutz J."/>
            <person name="Jabbour D."/>
            <person name="Luo H."/>
            <person name="Baker S.E."/>
            <person name="Pisabarro A.G."/>
            <person name="Walton J.D."/>
            <person name="Blanchette R.A."/>
            <person name="Henrissat B."/>
            <person name="Martin F."/>
            <person name="Cullen D."/>
            <person name="Hibbett D.S."/>
            <person name="Grigoriev I.V."/>
        </authorList>
    </citation>
    <scope>NUCLEOTIDE SEQUENCE [LARGE SCALE GENOMIC DNA]</scope>
    <source>
        <strain evidence="3">CBS 339.88</strain>
    </source>
</reference>
<evidence type="ECO:0000256" key="1">
    <source>
        <dbReference type="SAM" id="MobiDB-lite"/>
    </source>
</evidence>
<dbReference type="OrthoDB" id="3045590at2759"/>
<dbReference type="AlphaFoldDB" id="A0A067T628"/>
<dbReference type="HOGENOM" id="CLU_030662_0_0_1"/>
<evidence type="ECO:0000313" key="2">
    <source>
        <dbReference type="EMBL" id="KDR78581.1"/>
    </source>
</evidence>
<feature type="compositionally biased region" description="Polar residues" evidence="1">
    <location>
        <begin position="1"/>
        <end position="14"/>
    </location>
</feature>
<sequence length="539" mass="61097">MQPSATTRPPTGSVSVPKGRHDEAPFSKLHRDVLWLIFMKNADMDTTGRCHDLISLPAALSALTTARWSSQVCRHWRDVMLSSSSVWSRCIDLDHLNQEDPRWRDEVLLRTDHLPLHVKGIIATPDEAMFLLSLLDSNWHRIREIEIEIVDDSTVDDVRWDVFLQPAPVVQSVVIAFRYETGIPDILSTPDNTIFADHAPALVRFASSNILFGMPSRRSLPQLRHLELKGKFTAAQLLGALSRMSCLEYLSIHRDLHIDDIPMSIIPHTNVPRLSYILLYGAIGGCLTLLEHITPAPGCSLILDTSGVDWVADMGDRVPEVLFHYAKSFFEFHTASKLDLKIRKNRFSLSCEEMVVHPSDSDSPRLPEFAVDIESITNVGLFPLDSLLYIFSTCRFDKVTTLAIHQLFSEADFDNANFIPFISSLISLETLETTQALFDILFKTDESRLVFPSLKTIIYKFSNTFPSDFMKNFLFRRHELGIPIQELTISPPHFSFYQDMRPLDNLTGLRLKWKQGDVLKEYICGSGNPECLDLAKGLV</sequence>